<dbReference type="EMBL" id="SSOA01000002">
    <property type="protein sequence ID" value="THF52496.1"/>
    <property type="molecule type" value="Genomic_DNA"/>
</dbReference>
<accession>A0A4S4A295</accession>
<comment type="caution">
    <text evidence="1">The sequence shown here is derived from an EMBL/GenBank/DDBJ whole genome shotgun (WGS) entry which is preliminary data.</text>
</comment>
<protein>
    <recommendedName>
        <fullName evidence="3">DUF1127 domain-containing protein</fullName>
    </recommendedName>
</protein>
<dbReference type="RefSeq" id="WP_190235424.1">
    <property type="nucleotide sequence ID" value="NZ_SSOA01000002.1"/>
</dbReference>
<evidence type="ECO:0000313" key="1">
    <source>
        <dbReference type="EMBL" id="THF52496.1"/>
    </source>
</evidence>
<gene>
    <name evidence="1" type="ORF">E6C51_06845</name>
</gene>
<evidence type="ECO:0008006" key="3">
    <source>
        <dbReference type="Google" id="ProtNLM"/>
    </source>
</evidence>
<name>A0A4S4A295_9HYPH</name>
<dbReference type="AlphaFoldDB" id="A0A4S4A295"/>
<organism evidence="1 2">
    <name type="scientific">Allorhizobium terrae</name>
    <dbReference type="NCBI Taxonomy" id="1848972"/>
    <lineage>
        <taxon>Bacteria</taxon>
        <taxon>Pseudomonadati</taxon>
        <taxon>Pseudomonadota</taxon>
        <taxon>Alphaproteobacteria</taxon>
        <taxon>Hyphomicrobiales</taxon>
        <taxon>Rhizobiaceae</taxon>
        <taxon>Rhizobium/Agrobacterium group</taxon>
        <taxon>Allorhizobium</taxon>
    </lineage>
</organism>
<sequence>MSTADKTTNNNANVVGNSLHTRLVTGYRWAFSVFSRRHFSNVSNDLKELNAHQLRDLGMDAHLNDVPSRHDTLEQAKLKALLLLMGVNGR</sequence>
<dbReference type="Proteomes" id="UP000310754">
    <property type="component" value="Unassembled WGS sequence"/>
</dbReference>
<keyword evidence="2" id="KW-1185">Reference proteome</keyword>
<reference evidence="1 2" key="1">
    <citation type="submission" date="2019-04" db="EMBL/GenBank/DDBJ databases">
        <title>Rhizobium terrae sp. nov., isolated from a paddy soil.</title>
        <authorList>
            <person name="Lin S.-Y."/>
            <person name="Hameed A."/>
            <person name="Huang H.-I."/>
            <person name="Young C.-C."/>
        </authorList>
    </citation>
    <scope>NUCLEOTIDE SEQUENCE [LARGE SCALE GENOMIC DNA]</scope>
    <source>
        <strain evidence="1 2">CC-HIH110</strain>
    </source>
</reference>
<proteinExistence type="predicted"/>
<evidence type="ECO:0000313" key="2">
    <source>
        <dbReference type="Proteomes" id="UP000310754"/>
    </source>
</evidence>